<gene>
    <name evidence="3" type="ORF">M6B38_247550</name>
</gene>
<feature type="region of interest" description="Disordered" evidence="2">
    <location>
        <begin position="1"/>
        <end position="105"/>
    </location>
</feature>
<feature type="region of interest" description="Disordered" evidence="2">
    <location>
        <begin position="141"/>
        <end position="177"/>
    </location>
</feature>
<reference evidence="3" key="1">
    <citation type="journal article" date="2023" name="GigaByte">
        <title>Genome assembly of the bearded iris, Iris pallida Lam.</title>
        <authorList>
            <person name="Bruccoleri R.E."/>
            <person name="Oakeley E.J."/>
            <person name="Faust A.M.E."/>
            <person name="Altorfer M."/>
            <person name="Dessus-Babus S."/>
            <person name="Burckhardt D."/>
            <person name="Oertli M."/>
            <person name="Naumann U."/>
            <person name="Petersen F."/>
            <person name="Wong J."/>
        </authorList>
    </citation>
    <scope>NUCLEOTIDE SEQUENCE</scope>
    <source>
        <strain evidence="3">GSM-AAB239-AS_SAM_17_03QT</strain>
    </source>
</reference>
<feature type="region of interest" description="Disordered" evidence="2">
    <location>
        <begin position="380"/>
        <end position="470"/>
    </location>
</feature>
<evidence type="ECO:0000313" key="4">
    <source>
        <dbReference type="Proteomes" id="UP001140949"/>
    </source>
</evidence>
<evidence type="ECO:0000313" key="3">
    <source>
        <dbReference type="EMBL" id="KAJ6790687.1"/>
    </source>
</evidence>
<dbReference type="AlphaFoldDB" id="A0AAX6DFY5"/>
<name>A0AAX6DFY5_IRIPA</name>
<feature type="compositionally biased region" description="Gly residues" evidence="2">
    <location>
        <begin position="38"/>
        <end position="49"/>
    </location>
</feature>
<dbReference type="PANTHER" id="PTHR31016">
    <property type="entry name" value="OS04G0228100 PROTEIN"/>
    <property type="match status" value="1"/>
</dbReference>
<accession>A0AAX6DFY5</accession>
<organism evidence="3 4">
    <name type="scientific">Iris pallida</name>
    <name type="common">Sweet iris</name>
    <dbReference type="NCBI Taxonomy" id="29817"/>
    <lineage>
        <taxon>Eukaryota</taxon>
        <taxon>Viridiplantae</taxon>
        <taxon>Streptophyta</taxon>
        <taxon>Embryophyta</taxon>
        <taxon>Tracheophyta</taxon>
        <taxon>Spermatophyta</taxon>
        <taxon>Magnoliopsida</taxon>
        <taxon>Liliopsida</taxon>
        <taxon>Asparagales</taxon>
        <taxon>Iridaceae</taxon>
        <taxon>Iridoideae</taxon>
        <taxon>Irideae</taxon>
        <taxon>Iris</taxon>
    </lineage>
</organism>
<keyword evidence="4" id="KW-1185">Reference proteome</keyword>
<comment type="caution">
    <text evidence="3">The sequence shown here is derived from an EMBL/GenBank/DDBJ whole genome shotgun (WGS) entry which is preliminary data.</text>
</comment>
<protein>
    <submittedName>
        <fullName evidence="3">Uncharacterized protein</fullName>
    </submittedName>
</protein>
<reference evidence="3" key="2">
    <citation type="submission" date="2023-04" db="EMBL/GenBank/DDBJ databases">
        <authorList>
            <person name="Bruccoleri R.E."/>
            <person name="Oakeley E.J."/>
            <person name="Faust A.-M."/>
            <person name="Dessus-Babus S."/>
            <person name="Altorfer M."/>
            <person name="Burckhardt D."/>
            <person name="Oertli M."/>
            <person name="Naumann U."/>
            <person name="Petersen F."/>
            <person name="Wong J."/>
        </authorList>
    </citation>
    <scope>NUCLEOTIDE SEQUENCE</scope>
    <source>
        <strain evidence="3">GSM-AAB239-AS_SAM_17_03QT</strain>
        <tissue evidence="3">Leaf</tissue>
    </source>
</reference>
<feature type="compositionally biased region" description="Polar residues" evidence="2">
    <location>
        <begin position="402"/>
        <end position="421"/>
    </location>
</feature>
<feature type="coiled-coil region" evidence="1">
    <location>
        <begin position="278"/>
        <end position="322"/>
    </location>
</feature>
<evidence type="ECO:0000256" key="1">
    <source>
        <dbReference type="SAM" id="Coils"/>
    </source>
</evidence>
<evidence type="ECO:0000256" key="2">
    <source>
        <dbReference type="SAM" id="MobiDB-lite"/>
    </source>
</evidence>
<dbReference type="Proteomes" id="UP001140949">
    <property type="component" value="Unassembled WGS sequence"/>
</dbReference>
<feature type="compositionally biased region" description="Polar residues" evidence="2">
    <location>
        <begin position="160"/>
        <end position="172"/>
    </location>
</feature>
<feature type="compositionally biased region" description="Low complexity" evidence="2">
    <location>
        <begin position="26"/>
        <end position="37"/>
    </location>
</feature>
<keyword evidence="1" id="KW-0175">Coiled coil</keyword>
<proteinExistence type="predicted"/>
<dbReference type="EMBL" id="JANAVB010045020">
    <property type="protein sequence ID" value="KAJ6790687.1"/>
    <property type="molecule type" value="Genomic_DNA"/>
</dbReference>
<sequence>MAYRRKQVTPRATTFVEDFRSPPPAAASAAAGTVAGEGADGGGAGGGGDSSSALAAQAIRASAAHRDSSSLSSAYGDPAAFSSSAAGGAGGQPDPNRLTGSVTDTSRKDAMTYEYTSMKSLNESKYGFWGVLARKAKSILDDDNPSQQYDDHGRSRLQMPDTQSGGQFNQSHHAPDNCHKTENPTFNKSSESIASSLHQIGGTIKKSLGEGLTKMESRTADIIQETRRLQIRRKAGGSNALKVAADLSASTSLSQNQNDHETQLKASRDVANAMAAKAKLLLRELKTVKADLAFAKERCTQLEDENKRLRESREKGDNHEDEDLIRLQLETLLEEKGRLAHENSVYARENRFLREIVEYHQLTMQDVIYVDEGIEEVSEVGCPTQIPPNSRSVPEPSPIVSAPSSPTQFDNTSPVSLTNEGTPEDCSQAASTPPSKGVKNNVVPETKLASPPPSPKPEGLRRQPSSTPPA</sequence>
<feature type="compositionally biased region" description="Low complexity" evidence="2">
    <location>
        <begin position="50"/>
        <end position="62"/>
    </location>
</feature>
<dbReference type="PANTHER" id="PTHR31016:SF12">
    <property type="entry name" value="OS05G0315200 PROTEIN"/>
    <property type="match status" value="1"/>
</dbReference>
<feature type="compositionally biased region" description="Low complexity" evidence="2">
    <location>
        <begin position="69"/>
        <end position="86"/>
    </location>
</feature>